<evidence type="ECO:0000313" key="1">
    <source>
        <dbReference type="EMBL" id="KAJ2992984.1"/>
    </source>
</evidence>
<sequence>MKPYGIKVAVAVAVQLFAHAILSADPALYCPQGQLCLTSFKQCDNSNEEACRAPPGSYPWIASPSYRSSDEDQRTWCVVCLEDGTVHCLGCDAGDDVYCARCWKEMHVGPRAGYDERGHSWETLARRPR</sequence>
<name>A0ACC1PJ45_9PEZI</name>
<accession>A0ACC1PJ45</accession>
<proteinExistence type="predicted"/>
<evidence type="ECO:0000313" key="2">
    <source>
        <dbReference type="Proteomes" id="UP001143856"/>
    </source>
</evidence>
<keyword evidence="2" id="KW-1185">Reference proteome</keyword>
<dbReference type="Proteomes" id="UP001143856">
    <property type="component" value="Unassembled WGS sequence"/>
</dbReference>
<organism evidence="1 2">
    <name type="scientific">Xylaria curta</name>
    <dbReference type="NCBI Taxonomy" id="42375"/>
    <lineage>
        <taxon>Eukaryota</taxon>
        <taxon>Fungi</taxon>
        <taxon>Dikarya</taxon>
        <taxon>Ascomycota</taxon>
        <taxon>Pezizomycotina</taxon>
        <taxon>Sordariomycetes</taxon>
        <taxon>Xylariomycetidae</taxon>
        <taxon>Xylariales</taxon>
        <taxon>Xylariaceae</taxon>
        <taxon>Xylaria</taxon>
    </lineage>
</organism>
<dbReference type="EMBL" id="JAPDGR010000238">
    <property type="protein sequence ID" value="KAJ2992984.1"/>
    <property type="molecule type" value="Genomic_DNA"/>
</dbReference>
<gene>
    <name evidence="1" type="ORF">NUW58_g1984</name>
</gene>
<reference evidence="1" key="1">
    <citation type="submission" date="2022-10" db="EMBL/GenBank/DDBJ databases">
        <title>Genome Sequence of Xylaria curta.</title>
        <authorList>
            <person name="Buettner E."/>
        </authorList>
    </citation>
    <scope>NUCLEOTIDE SEQUENCE</scope>
    <source>
        <strain evidence="1">Babe10</strain>
    </source>
</reference>
<comment type="caution">
    <text evidence="1">The sequence shown here is derived from an EMBL/GenBank/DDBJ whole genome shotgun (WGS) entry which is preliminary data.</text>
</comment>
<protein>
    <submittedName>
        <fullName evidence="1">Uncharacterized protein</fullName>
    </submittedName>
</protein>